<dbReference type="PANTHER" id="PTHR12788:SF10">
    <property type="entry name" value="PROTEIN-TYROSINE SULFOTRANSFERASE"/>
    <property type="match status" value="1"/>
</dbReference>
<comment type="catalytic activity">
    <reaction evidence="6 7">
        <text>L-tyrosyl-[protein] + 3'-phosphoadenylyl sulfate = O-sulfo-L-tyrosine-[protein] + adenosine 3',5'-bisphosphate + H(+)</text>
        <dbReference type="Rhea" id="RHEA:16801"/>
        <dbReference type="Rhea" id="RHEA-COMP:10136"/>
        <dbReference type="Rhea" id="RHEA-COMP:11688"/>
        <dbReference type="ChEBI" id="CHEBI:15378"/>
        <dbReference type="ChEBI" id="CHEBI:46858"/>
        <dbReference type="ChEBI" id="CHEBI:58339"/>
        <dbReference type="ChEBI" id="CHEBI:58343"/>
        <dbReference type="ChEBI" id="CHEBI:65286"/>
        <dbReference type="EC" id="2.8.2.20"/>
    </reaction>
</comment>
<keyword evidence="3 7" id="KW-0808">Transferase</keyword>
<evidence type="ECO:0000256" key="4">
    <source>
        <dbReference type="ARBA" id="ARBA00023157"/>
    </source>
</evidence>
<evidence type="ECO:0000256" key="6">
    <source>
        <dbReference type="ARBA" id="ARBA00048460"/>
    </source>
</evidence>
<evidence type="ECO:0000256" key="1">
    <source>
        <dbReference type="ARBA" id="ARBA00003886"/>
    </source>
</evidence>
<dbReference type="PANTHER" id="PTHR12788">
    <property type="entry name" value="PROTEIN-TYROSINE SULFOTRANSFERASE 2"/>
    <property type="match status" value="1"/>
</dbReference>
<evidence type="ECO:0000256" key="2">
    <source>
        <dbReference type="ARBA" id="ARBA00009988"/>
    </source>
</evidence>
<keyword evidence="8" id="KW-1133">Transmembrane helix</keyword>
<dbReference type="Gene3D" id="3.40.50.300">
    <property type="entry name" value="P-loop containing nucleotide triphosphate hydrolases"/>
    <property type="match status" value="1"/>
</dbReference>
<keyword evidence="8" id="KW-0472">Membrane</keyword>
<keyword evidence="5" id="KW-0325">Glycoprotein</keyword>
<evidence type="ECO:0000313" key="9">
    <source>
        <dbReference type="EMBL" id="CAI8058560.1"/>
    </source>
</evidence>
<dbReference type="FunFam" id="3.40.50.300:FF:002853">
    <property type="entry name" value="Protein-tyrosine sulfotransferase"/>
    <property type="match status" value="1"/>
</dbReference>
<evidence type="ECO:0000256" key="7">
    <source>
        <dbReference type="RuleBase" id="RU365018"/>
    </source>
</evidence>
<reference evidence="9" key="1">
    <citation type="submission" date="2023-03" db="EMBL/GenBank/DDBJ databases">
        <authorList>
            <person name="Steffen K."/>
            <person name="Cardenas P."/>
        </authorList>
    </citation>
    <scope>NUCLEOTIDE SEQUENCE</scope>
</reference>
<dbReference type="Proteomes" id="UP001174909">
    <property type="component" value="Unassembled WGS sequence"/>
</dbReference>
<comment type="caution">
    <text evidence="9">The sequence shown here is derived from an EMBL/GenBank/DDBJ whole genome shotgun (WGS) entry which is preliminary data.</text>
</comment>
<dbReference type="AlphaFoldDB" id="A0AA35U1Q8"/>
<evidence type="ECO:0000256" key="8">
    <source>
        <dbReference type="SAM" id="Phobius"/>
    </source>
</evidence>
<comment type="function">
    <text evidence="1 7">Catalyzes the O-sulfation of tyrosine residues within acidic motifs of polypeptides, using 3'-phosphoadenylyl sulfate (PAPS) as cosubstrate.</text>
</comment>
<organism evidence="9 10">
    <name type="scientific">Geodia barretti</name>
    <name type="common">Barrett's horny sponge</name>
    <dbReference type="NCBI Taxonomy" id="519541"/>
    <lineage>
        <taxon>Eukaryota</taxon>
        <taxon>Metazoa</taxon>
        <taxon>Porifera</taxon>
        <taxon>Demospongiae</taxon>
        <taxon>Heteroscleromorpha</taxon>
        <taxon>Tetractinellida</taxon>
        <taxon>Astrophorina</taxon>
        <taxon>Geodiidae</taxon>
        <taxon>Geodia</taxon>
    </lineage>
</organism>
<dbReference type="GO" id="GO:0008476">
    <property type="term" value="F:protein-tyrosine sulfotransferase activity"/>
    <property type="evidence" value="ECO:0007669"/>
    <property type="project" value="UniProtKB-EC"/>
</dbReference>
<evidence type="ECO:0000256" key="3">
    <source>
        <dbReference type="ARBA" id="ARBA00022679"/>
    </source>
</evidence>
<feature type="transmembrane region" description="Helical" evidence="8">
    <location>
        <begin position="12"/>
        <end position="33"/>
    </location>
</feature>
<dbReference type="EMBL" id="CASHTH010004530">
    <property type="protein sequence ID" value="CAI8058560.1"/>
    <property type="molecule type" value="Genomic_DNA"/>
</dbReference>
<protein>
    <recommendedName>
        <fullName evidence="7">Protein-tyrosine sulfotransferase</fullName>
        <ecNumber evidence="7">2.8.2.20</ecNumber>
    </recommendedName>
</protein>
<dbReference type="InterPro" id="IPR027417">
    <property type="entry name" value="P-loop_NTPase"/>
</dbReference>
<dbReference type="Pfam" id="PF13469">
    <property type="entry name" value="Sulfotransfer_3"/>
    <property type="match status" value="1"/>
</dbReference>
<sequence>MLRTTLSGRSSRTLLMLSLAANAILLLVGSYVFTGRGGGCEEGQYPAYHRFLPPQSLHFNASSLTQAVQETVFVGGVPRSGTTLARAMLDAHPDVRCGEETRVIPRMISMRSRWSKSQKESSRLREAGISEETLDGATRAFISEIILNHGKSAKYLCNKDPLVLNYVQDLSRIFPRSKFVLMIRDGRAVAYSIVSRNVTISGVDSKSYLSAALFWNKVVQRMSTDCVNHRKRCLMIHYEDLVSNPRKWMTKLLDFLGIPWHENVLHHDQFINSEVFLSKLEPSSSQVRREVNTESVEKWRQKMPVDIQKEIYKKCDLLKELGYPP</sequence>
<proteinExistence type="inferred from homology"/>
<dbReference type="InterPro" id="IPR026634">
    <property type="entry name" value="TPST-like"/>
</dbReference>
<dbReference type="EC" id="2.8.2.20" evidence="7"/>
<dbReference type="SUPFAM" id="SSF52540">
    <property type="entry name" value="P-loop containing nucleoside triphosphate hydrolases"/>
    <property type="match status" value="1"/>
</dbReference>
<evidence type="ECO:0000313" key="10">
    <source>
        <dbReference type="Proteomes" id="UP001174909"/>
    </source>
</evidence>
<gene>
    <name evidence="9" type="ORF">GBAR_LOCUS31839</name>
</gene>
<accession>A0AA35U1Q8</accession>
<name>A0AA35U1Q8_GEOBA</name>
<dbReference type="GO" id="GO:0005794">
    <property type="term" value="C:Golgi apparatus"/>
    <property type="evidence" value="ECO:0007669"/>
    <property type="project" value="UniProtKB-ARBA"/>
</dbReference>
<evidence type="ECO:0000256" key="5">
    <source>
        <dbReference type="ARBA" id="ARBA00023180"/>
    </source>
</evidence>
<comment type="similarity">
    <text evidence="2 7">Belongs to the protein sulfotransferase family.</text>
</comment>
<keyword evidence="4" id="KW-1015">Disulfide bond</keyword>
<keyword evidence="10" id="KW-1185">Reference proteome</keyword>
<keyword evidence="8" id="KW-0812">Transmembrane</keyword>